<dbReference type="Gene3D" id="1.10.10.10">
    <property type="entry name" value="Winged helix-like DNA-binding domain superfamily/Winged helix DNA-binding domain"/>
    <property type="match status" value="1"/>
</dbReference>
<reference evidence="5" key="1">
    <citation type="submission" date="2015-02" db="EMBL/GenBank/DDBJ databases">
        <title>Pyrococcus kukulkanii sp. nov., a novel hyperthermophilic archaeon isolated from a deep-sea hydrothermal vent at the Guaymas Basin.</title>
        <authorList>
            <person name="Oger P.M."/>
            <person name="Callac N."/>
            <person name="Jebbar M."/>
            <person name="Godfroy A."/>
        </authorList>
    </citation>
    <scope>NUCLEOTIDE SEQUENCE [LARGE SCALE GENOMIC DNA]</scope>
    <source>
        <strain evidence="5">NCB100</strain>
    </source>
</reference>
<reference evidence="3 5" key="2">
    <citation type="journal article" date="2016" name="Int. J. Syst. Evol. Microbiol.">
        <title>Pyrococcus kukulkanii sp. nov., a hyperthermophilic, piezophilic archaeon isolated from a deep-sea hydrothermal vent.</title>
        <authorList>
            <person name="Callac N."/>
            <person name="Oger P."/>
            <person name="Lesongeur F."/>
            <person name="Rattray J.E."/>
            <person name="Vannier P."/>
            <person name="Michoud G."/>
            <person name="Beauverger M."/>
            <person name="Gayet N."/>
            <person name="Rouxel O."/>
            <person name="Jebbar M."/>
            <person name="Godfroy A."/>
        </authorList>
    </citation>
    <scope>NUCLEOTIDE SEQUENCE [LARGE SCALE GENOMIC DNA]</scope>
    <source>
        <strain evidence="3 5">NCB100</strain>
    </source>
</reference>
<keyword evidence="6" id="KW-1185">Reference proteome</keyword>
<evidence type="ECO:0000313" key="3">
    <source>
        <dbReference type="EMBL" id="AMM54677.1"/>
    </source>
</evidence>
<feature type="domain" description="Transcription regulator PadR N-terminal" evidence="2">
    <location>
        <begin position="14"/>
        <end position="84"/>
    </location>
</feature>
<dbReference type="AlphaFoldDB" id="A0A127BBP4"/>
<dbReference type="Proteomes" id="UP000070587">
    <property type="component" value="Chromosome"/>
</dbReference>
<name>A0A127BBP4_9EURY</name>
<dbReference type="InterPro" id="IPR036390">
    <property type="entry name" value="WH_DNA-bd_sf"/>
</dbReference>
<dbReference type="Proteomes" id="UP001571980">
    <property type="component" value="Unassembled WGS sequence"/>
</dbReference>
<dbReference type="KEGG" id="pyc:TQ32_09400"/>
<protein>
    <submittedName>
        <fullName evidence="3">PadR family transcriptional regulator</fullName>
    </submittedName>
</protein>
<keyword evidence="1" id="KW-0175">Coiled coil</keyword>
<evidence type="ECO:0000259" key="2">
    <source>
        <dbReference type="Pfam" id="PF03551"/>
    </source>
</evidence>
<evidence type="ECO:0000256" key="1">
    <source>
        <dbReference type="SAM" id="Coils"/>
    </source>
</evidence>
<evidence type="ECO:0000313" key="4">
    <source>
        <dbReference type="EMBL" id="MFA4803408.1"/>
    </source>
</evidence>
<dbReference type="PATRIC" id="fig|1609559.3.peg.1948"/>
<feature type="coiled-coil region" evidence="1">
    <location>
        <begin position="72"/>
        <end position="134"/>
    </location>
</feature>
<evidence type="ECO:0000313" key="6">
    <source>
        <dbReference type="Proteomes" id="UP001571980"/>
    </source>
</evidence>
<dbReference type="InterPro" id="IPR005149">
    <property type="entry name" value="Tscrpt_reg_PadR_N"/>
</dbReference>
<gene>
    <name evidence="4" type="ORF">P8X34_01380</name>
    <name evidence="3" type="ORF">TQ32_09400</name>
</gene>
<dbReference type="STRING" id="1609559.TQ32_09400"/>
<dbReference type="SUPFAM" id="SSF46785">
    <property type="entry name" value="Winged helix' DNA-binding domain"/>
    <property type="match status" value="1"/>
</dbReference>
<dbReference type="Pfam" id="PF03551">
    <property type="entry name" value="PadR"/>
    <property type="match status" value="1"/>
</dbReference>
<proteinExistence type="predicted"/>
<organism evidence="3 5">
    <name type="scientific">Pyrococcus kukulkanii</name>
    <dbReference type="NCBI Taxonomy" id="1609559"/>
    <lineage>
        <taxon>Archaea</taxon>
        <taxon>Methanobacteriati</taxon>
        <taxon>Methanobacteriota</taxon>
        <taxon>Thermococci</taxon>
        <taxon>Thermococcales</taxon>
        <taxon>Thermococcaceae</taxon>
        <taxon>Pyrococcus</taxon>
    </lineage>
</organism>
<reference evidence="4 6" key="3">
    <citation type="submission" date="2023-03" db="EMBL/GenBank/DDBJ databases">
        <title>Speciation in Pyrococcus: adaptation to high temperature as a mechanism.</title>
        <authorList>
            <person name="Gu J."/>
        </authorList>
    </citation>
    <scope>NUCLEOTIDE SEQUENCE [LARGE SCALE GENOMIC DNA]</scope>
    <source>
        <strain evidence="4 6">LMOA34</strain>
    </source>
</reference>
<sequence length="151" mass="17896">MEKPKLRGYLRLLILHMLKEKPMHGYAIMTELEKRYGIPEPSAGAIYPVLSELKRLKLIEMEGRGKREKKVYRITEEGLKFLEENREELNEILQKIEAYKEFSKLGGRELAKTMKELLEKLPELNENQKERIREEILEFTRRIKLILLGGD</sequence>
<dbReference type="GeneID" id="28492052"/>
<dbReference type="PANTHER" id="PTHR43252:SF5">
    <property type="entry name" value="TRANSCRIPTIONAL REGULATOR, PADR-LIKE FAMILY"/>
    <property type="match status" value="1"/>
</dbReference>
<dbReference type="EMBL" id="CP010835">
    <property type="protein sequence ID" value="AMM54677.1"/>
    <property type="molecule type" value="Genomic_DNA"/>
</dbReference>
<dbReference type="PANTHER" id="PTHR43252">
    <property type="entry name" value="TRANSCRIPTIONAL REGULATOR YQJI"/>
    <property type="match status" value="1"/>
</dbReference>
<dbReference type="OrthoDB" id="56053at2157"/>
<dbReference type="InterPro" id="IPR036388">
    <property type="entry name" value="WH-like_DNA-bd_sf"/>
</dbReference>
<dbReference type="EMBL" id="JARRIG010000001">
    <property type="protein sequence ID" value="MFA4803408.1"/>
    <property type="molecule type" value="Genomic_DNA"/>
</dbReference>
<evidence type="ECO:0000313" key="5">
    <source>
        <dbReference type="Proteomes" id="UP000070587"/>
    </source>
</evidence>
<dbReference type="RefSeq" id="WP_068323898.1">
    <property type="nucleotide sequence ID" value="NZ_CP010835.1"/>
</dbReference>
<accession>A0A127BBP4</accession>